<keyword evidence="2" id="KW-1185">Reference proteome</keyword>
<dbReference type="EMBL" id="JAHXZJ010000001">
    <property type="protein sequence ID" value="KAH0568284.1"/>
    <property type="molecule type" value="Genomic_DNA"/>
</dbReference>
<evidence type="ECO:0000313" key="2">
    <source>
        <dbReference type="Proteomes" id="UP000826195"/>
    </source>
</evidence>
<evidence type="ECO:0000313" key="1">
    <source>
        <dbReference type="EMBL" id="KAH0568284.1"/>
    </source>
</evidence>
<dbReference type="SUPFAM" id="SSF50978">
    <property type="entry name" value="WD40 repeat-like"/>
    <property type="match status" value="1"/>
</dbReference>
<proteinExistence type="predicted"/>
<protein>
    <submittedName>
        <fullName evidence="1">Uncharacterized protein</fullName>
    </submittedName>
</protein>
<dbReference type="AlphaFoldDB" id="A0AAV7JA78"/>
<reference evidence="1 2" key="1">
    <citation type="journal article" date="2021" name="J. Hered.">
        <title>A chromosome-level genome assembly of the parasitoid wasp, Cotesia glomerata (Hymenoptera: Braconidae).</title>
        <authorList>
            <person name="Pinto B.J."/>
            <person name="Weis J.J."/>
            <person name="Gamble T."/>
            <person name="Ode P.J."/>
            <person name="Paul R."/>
            <person name="Zaspel J.M."/>
        </authorList>
    </citation>
    <scope>NUCLEOTIDE SEQUENCE [LARGE SCALE GENOMIC DNA]</scope>
    <source>
        <strain evidence="1">CgM1</strain>
    </source>
</reference>
<comment type="caution">
    <text evidence="1">The sequence shown here is derived from an EMBL/GenBank/DDBJ whole genome shotgun (WGS) entry which is preliminary data.</text>
</comment>
<gene>
    <name evidence="1" type="ORF">KQX54_020022</name>
</gene>
<accession>A0AAV7JA78</accession>
<name>A0AAV7JA78_COTGL</name>
<dbReference type="InterPro" id="IPR036322">
    <property type="entry name" value="WD40_repeat_dom_sf"/>
</dbReference>
<dbReference type="Proteomes" id="UP000826195">
    <property type="component" value="Unassembled WGS sequence"/>
</dbReference>
<organism evidence="1 2">
    <name type="scientific">Cotesia glomerata</name>
    <name type="common">Lepidopteran parasitic wasp</name>
    <name type="synonym">Apanteles glomeratus</name>
    <dbReference type="NCBI Taxonomy" id="32391"/>
    <lineage>
        <taxon>Eukaryota</taxon>
        <taxon>Metazoa</taxon>
        <taxon>Ecdysozoa</taxon>
        <taxon>Arthropoda</taxon>
        <taxon>Hexapoda</taxon>
        <taxon>Insecta</taxon>
        <taxon>Pterygota</taxon>
        <taxon>Neoptera</taxon>
        <taxon>Endopterygota</taxon>
        <taxon>Hymenoptera</taxon>
        <taxon>Apocrita</taxon>
        <taxon>Ichneumonoidea</taxon>
        <taxon>Braconidae</taxon>
        <taxon>Microgastrinae</taxon>
        <taxon>Cotesia</taxon>
    </lineage>
</organism>
<sequence>MFEKNNVWKNLCLNSSIKPWIWKIQEKLFPYAEKYTPEELDKTWKDVFYSYKYWRTYSKRRSKFITFNLRNNSVNYNHIKCSDAFGNYFAIASDCGVVFLFIINDEEDDLYNSMNLLHTFTSNNDETYRQLKFWNAEGNMFLALTSPVGNLTLFNIDSKTIHNNLLINAWTRSQTLCRGTDHKLMIGSAINIIHQLTWNETPEAVNIKSINIGDAYEDLWWPVKSLCCQYEKTTITVKYQLTSRVSFDNGDFKITKSMDSNFDSHPRKIYIPIPEVVIFNEGYGLHVVVLNDSNQVRVKRHYLLKLIKSVIVSVVMHVNMLFLGTSSGSVHLFVLKDIQQLVNKNLNQFPIIQVLPINNEPILTLDITEVKKEPYIIAFTKSNLHVVKI</sequence>